<protein>
    <submittedName>
        <fullName evidence="1">Putative nucleotidyltransferase-like protein</fullName>
    </submittedName>
</protein>
<dbReference type="Proteomes" id="UP000230161">
    <property type="component" value="Unassembled WGS sequence"/>
</dbReference>
<dbReference type="AlphaFoldDB" id="A0A2M9C543"/>
<accession>A0A2M9C543</accession>
<keyword evidence="1" id="KW-0808">Transferase</keyword>
<reference evidence="1 2" key="1">
    <citation type="submission" date="2017-11" db="EMBL/GenBank/DDBJ databases">
        <title>Genomic Encyclopedia of Archaeal and Bacterial Type Strains, Phase II (KMG-II): From Individual Species to Whole Genera.</title>
        <authorList>
            <person name="Goeker M."/>
        </authorList>
    </citation>
    <scope>NUCLEOTIDE SEQUENCE [LARGE SCALE GENOMIC DNA]</scope>
    <source>
        <strain evidence="1 2">DSM 25625</strain>
    </source>
</reference>
<gene>
    <name evidence="1" type="ORF">CLV54_0687</name>
</gene>
<sequence>MAGAAVTGRDGAPEPAVLLQRGEAVELAHALIDRVARARGIRALFIKGPSLALHGLRPPRVSADVDVLVDPLRFDELFDALVSLGWSERPSTFASRAFTTHSRTLVADGWPCDIDAHHRFPGFLADPAVVFEALWRRRTTMRLAGVRCEVPDRAGSILILALHSLRSSTAVPRHRGELDHLIGAVGPALSETERADLAELALETGSVATLDSVLPALGVDARATPEELAAPEALEWRRRVAAGAPITHHWLSAVMDAPWRGRPRLLLHALWPSAHDLRLDHPDIAPGSLALLRARWQRLGRGLDALPAVLRARRRA</sequence>
<dbReference type="RefSeq" id="WP_100343516.1">
    <property type="nucleotide sequence ID" value="NZ_PGFB01000001.1"/>
</dbReference>
<organism evidence="1 2">
    <name type="scientific">Compostimonas suwonensis</name>
    <dbReference type="NCBI Taxonomy" id="1048394"/>
    <lineage>
        <taxon>Bacteria</taxon>
        <taxon>Bacillati</taxon>
        <taxon>Actinomycetota</taxon>
        <taxon>Actinomycetes</taxon>
        <taxon>Micrococcales</taxon>
        <taxon>Microbacteriaceae</taxon>
        <taxon>Compostimonas</taxon>
    </lineage>
</organism>
<proteinExistence type="predicted"/>
<comment type="caution">
    <text evidence="1">The sequence shown here is derived from an EMBL/GenBank/DDBJ whole genome shotgun (WGS) entry which is preliminary data.</text>
</comment>
<evidence type="ECO:0000313" key="1">
    <source>
        <dbReference type="EMBL" id="PJJ65650.1"/>
    </source>
</evidence>
<dbReference type="EMBL" id="PGFB01000001">
    <property type="protein sequence ID" value="PJJ65650.1"/>
    <property type="molecule type" value="Genomic_DNA"/>
</dbReference>
<keyword evidence="2" id="KW-1185">Reference proteome</keyword>
<dbReference type="GO" id="GO:0016740">
    <property type="term" value="F:transferase activity"/>
    <property type="evidence" value="ECO:0007669"/>
    <property type="project" value="UniProtKB-KW"/>
</dbReference>
<dbReference type="OrthoDB" id="3782133at2"/>
<name>A0A2M9C543_9MICO</name>
<evidence type="ECO:0000313" key="2">
    <source>
        <dbReference type="Proteomes" id="UP000230161"/>
    </source>
</evidence>